<feature type="compositionally biased region" description="Basic and acidic residues" evidence="9">
    <location>
        <begin position="123"/>
        <end position="132"/>
    </location>
</feature>
<keyword evidence="13" id="KW-1185">Reference proteome</keyword>
<feature type="domain" description="Anoctamin transmembrane" evidence="10">
    <location>
        <begin position="432"/>
        <end position="974"/>
    </location>
</feature>
<dbReference type="EnsemblMetazoa" id="XM_022816299">
    <property type="protein sequence ID" value="XP_022672034"/>
    <property type="gene ID" value="LOC111254906"/>
</dbReference>
<feature type="transmembrane region" description="Helical" evidence="8">
    <location>
        <begin position="601"/>
        <end position="625"/>
    </location>
</feature>
<evidence type="ECO:0000259" key="10">
    <source>
        <dbReference type="Pfam" id="PF04547"/>
    </source>
</evidence>
<keyword evidence="3" id="KW-1003">Cell membrane</keyword>
<comment type="similarity">
    <text evidence="2 8">Belongs to the anoctamin family.</text>
</comment>
<evidence type="ECO:0000256" key="9">
    <source>
        <dbReference type="SAM" id="MobiDB-lite"/>
    </source>
</evidence>
<keyword evidence="6 8" id="KW-0472">Membrane</keyword>
<dbReference type="GO" id="GO:0005254">
    <property type="term" value="F:chloride channel activity"/>
    <property type="evidence" value="ECO:0007669"/>
    <property type="project" value="TreeGrafter"/>
</dbReference>
<organism evidence="12 13">
    <name type="scientific">Varroa destructor</name>
    <name type="common">Honeybee mite</name>
    <dbReference type="NCBI Taxonomy" id="109461"/>
    <lineage>
        <taxon>Eukaryota</taxon>
        <taxon>Metazoa</taxon>
        <taxon>Ecdysozoa</taxon>
        <taxon>Arthropoda</taxon>
        <taxon>Chelicerata</taxon>
        <taxon>Arachnida</taxon>
        <taxon>Acari</taxon>
        <taxon>Parasitiformes</taxon>
        <taxon>Mesostigmata</taxon>
        <taxon>Gamasina</taxon>
        <taxon>Dermanyssoidea</taxon>
        <taxon>Varroidae</taxon>
        <taxon>Varroa</taxon>
    </lineage>
</organism>
<evidence type="ECO:0000256" key="1">
    <source>
        <dbReference type="ARBA" id="ARBA00004651"/>
    </source>
</evidence>
<dbReference type="RefSeq" id="XP_022672034.1">
    <property type="nucleotide sequence ID" value="XM_022816299.1"/>
</dbReference>
<dbReference type="EnsemblMetazoa" id="XM_022816279">
    <property type="protein sequence ID" value="XP_022672014"/>
    <property type="gene ID" value="LOC111254906"/>
</dbReference>
<dbReference type="FunCoup" id="A0A7M7KU33">
    <property type="interactions" value="57"/>
</dbReference>
<feature type="compositionally biased region" description="Polar residues" evidence="9">
    <location>
        <begin position="96"/>
        <end position="110"/>
    </location>
</feature>
<feature type="transmembrane region" description="Helical" evidence="8">
    <location>
        <begin position="802"/>
        <end position="823"/>
    </location>
</feature>
<evidence type="ECO:0000259" key="11">
    <source>
        <dbReference type="Pfam" id="PF16178"/>
    </source>
</evidence>
<evidence type="ECO:0000256" key="4">
    <source>
        <dbReference type="ARBA" id="ARBA00022692"/>
    </source>
</evidence>
<dbReference type="Pfam" id="PF16178">
    <property type="entry name" value="Anoct_dimer"/>
    <property type="match status" value="1"/>
</dbReference>
<dbReference type="KEGG" id="vde:111254906"/>
<dbReference type="GO" id="GO:0005886">
    <property type="term" value="C:plasma membrane"/>
    <property type="evidence" value="ECO:0007669"/>
    <property type="project" value="UniProtKB-SubCell"/>
</dbReference>
<dbReference type="InterPro" id="IPR007632">
    <property type="entry name" value="Anoctamin"/>
</dbReference>
<keyword evidence="7" id="KW-0325">Glycoprotein</keyword>
<feature type="transmembrane region" description="Helical" evidence="8">
    <location>
        <begin position="685"/>
        <end position="706"/>
    </location>
</feature>
<protein>
    <recommendedName>
        <fullName evidence="8">Anoctamin</fullName>
    </recommendedName>
</protein>
<evidence type="ECO:0000313" key="12">
    <source>
        <dbReference type="EnsemblMetazoa" id="XP_022672014"/>
    </source>
</evidence>
<evidence type="ECO:0000313" key="13">
    <source>
        <dbReference type="Proteomes" id="UP000594260"/>
    </source>
</evidence>
<dbReference type="PANTHER" id="PTHR12308">
    <property type="entry name" value="ANOCTAMIN"/>
    <property type="match status" value="1"/>
</dbReference>
<reference evidence="12" key="1">
    <citation type="submission" date="2021-01" db="UniProtKB">
        <authorList>
            <consortium name="EnsemblMetazoa"/>
        </authorList>
    </citation>
    <scope>IDENTIFICATION</scope>
</reference>
<proteinExistence type="inferred from homology"/>
<keyword evidence="4 8" id="KW-0812">Transmembrane</keyword>
<accession>A0A7M7KU33</accession>
<dbReference type="EnsemblMetazoa" id="XM_022816290">
    <property type="protein sequence ID" value="XP_022672025"/>
    <property type="gene ID" value="LOC111254906"/>
</dbReference>
<dbReference type="OrthoDB" id="296386at2759"/>
<dbReference type="InParanoid" id="A0A7M7KU33"/>
<dbReference type="RefSeq" id="XP_022672014.1">
    <property type="nucleotide sequence ID" value="XM_022816279.1"/>
</dbReference>
<dbReference type="OMA" id="GLYCQDQ"/>
<sequence>MNDSKFKMSDATSLSVITREDDEHRFVETAFKHDRRALSTKTVDSNVYQNQKHTSSEQRVFPSSEQSICRPSREQLLRPSPRATPQLNKGERRQVSQKQLLQLGQKWSSRSSKEETSTPSEQDVPRPSEDHIAGPSSTKGDSGDGSPPTSEYERTVLAKEISLKGHQERTMRETRDNYFKDGTTKIDFLLVYETDEEQEPILAMNLDEYAAELAAQGVEADPVLIRMLREKEWRRAFVNNLRTAGVLIEKEAVRVGGKQSTNKIHFIKLSVPWDLRVKYAELLCFRTPLPLMSIPKKDLRWTGWHYFRWLVKFCELDVPNTPRRCFTTHFKVANLANCMGAVDQENYFTVGHRIRIAQEILRKTEFGDERKGYVGIDRLVEEGAFTAAFPLHEGSYQAPRDQKPCNYTRRQILYEYWARWGRWYKFQPLDHIREYFGEGIALYFAWLGFYTVWLLPASVLGLLIFVYGMFNVATDHPTSQLCKSGNFFKMCPRCDESLGCTFWYLSETCWMTHITYLFDHPGTAFYACFLSFWAVAFLKYWKRECARLVYDWDCLNYVEDEEPPRPEFAIHAYAEKRNPVTRQLEPSFPSDIRKRRMVTGYVILLFMASLVFVAMLAIIIFRILISIPLYRQEQLKGLAHMISSWSGAFINVISMVILQTVYGKLAHKLTQWEMHRTQTEFENNLTIKLFMFQFVNYYSTLFYIAFFKGRFVGYPGRYRLLFGLRNEECSGNDCLSELAWELAVIMITKQIINNTTEVFLPMLQTWIKSRKTQVYARGQLTQWEIDYTLVPDIGLFKDYLEVVLQFGFITIFVAAFPLAPLFAMINNWTEIRVDAQKLLCQTRRVVPERAQNIGIWLTILEFIACIAIISNAFLIAFTSDFLTRILYRYSFSRGLSGYLNFTLSVSPPGTASQTCMYKDFRDLEGNLTPFYWRLMVARLTFVLVFEHVVFIICRVIDGLVPDVPHDITVQVRRERYLAKQALTDSNYLLEVAAKDPGGIVVDVDSDGGPQNVVSPA</sequence>
<dbReference type="InterPro" id="IPR032394">
    <property type="entry name" value="Anoct_dimer"/>
</dbReference>
<feature type="region of interest" description="Disordered" evidence="9">
    <location>
        <begin position="41"/>
        <end position="151"/>
    </location>
</feature>
<evidence type="ECO:0000256" key="3">
    <source>
        <dbReference type="ARBA" id="ARBA00022475"/>
    </source>
</evidence>
<dbReference type="Pfam" id="PF04547">
    <property type="entry name" value="Anoctamin"/>
    <property type="match status" value="1"/>
</dbReference>
<dbReference type="RefSeq" id="XP_022672025.1">
    <property type="nucleotide sequence ID" value="XM_022816290.1"/>
</dbReference>
<feature type="transmembrane region" description="Helical" evidence="8">
    <location>
        <begin position="523"/>
        <end position="541"/>
    </location>
</feature>
<evidence type="ECO:0000256" key="2">
    <source>
        <dbReference type="ARBA" id="ARBA00009671"/>
    </source>
</evidence>
<comment type="caution">
    <text evidence="8">Lacks conserved residue(s) required for the propagation of feature annotation.</text>
</comment>
<feature type="domain" description="Anoctamin dimerisation" evidence="11">
    <location>
        <begin position="178"/>
        <end position="429"/>
    </location>
</feature>
<dbReference type="GeneID" id="111254906"/>
<evidence type="ECO:0000256" key="6">
    <source>
        <dbReference type="ARBA" id="ARBA00023136"/>
    </source>
</evidence>
<comment type="subcellular location">
    <subcellularLocation>
        <location evidence="1">Cell membrane</location>
        <topology evidence="1">Multi-pass membrane protein</topology>
    </subcellularLocation>
    <subcellularLocation>
        <location evidence="8">Membrane</location>
        <topology evidence="8">Multi-pass membrane protein</topology>
    </subcellularLocation>
</comment>
<dbReference type="Proteomes" id="UP000594260">
    <property type="component" value="Unplaced"/>
</dbReference>
<dbReference type="GO" id="GO:0046983">
    <property type="term" value="F:protein dimerization activity"/>
    <property type="evidence" value="ECO:0007669"/>
    <property type="project" value="InterPro"/>
</dbReference>
<dbReference type="InterPro" id="IPR049452">
    <property type="entry name" value="Anoctamin_TM"/>
</dbReference>
<dbReference type="PANTHER" id="PTHR12308:SF84">
    <property type="entry name" value="ANOCTAMIN"/>
    <property type="match status" value="1"/>
</dbReference>
<evidence type="ECO:0000256" key="5">
    <source>
        <dbReference type="ARBA" id="ARBA00022989"/>
    </source>
</evidence>
<evidence type="ECO:0000256" key="7">
    <source>
        <dbReference type="ARBA" id="ARBA00023180"/>
    </source>
</evidence>
<feature type="region of interest" description="Disordered" evidence="9">
    <location>
        <begin position="1"/>
        <end position="20"/>
    </location>
</feature>
<feature type="transmembrane region" description="Helical" evidence="8">
    <location>
        <begin position="440"/>
        <end position="470"/>
    </location>
</feature>
<dbReference type="AlphaFoldDB" id="A0A7M7KU33"/>
<evidence type="ECO:0000256" key="8">
    <source>
        <dbReference type="RuleBase" id="RU280814"/>
    </source>
</evidence>
<name>A0A7M7KU33_VARDE</name>
<feature type="transmembrane region" description="Helical" evidence="8">
    <location>
        <begin position="853"/>
        <end position="877"/>
    </location>
</feature>
<feature type="transmembrane region" description="Helical" evidence="8">
    <location>
        <begin position="645"/>
        <end position="665"/>
    </location>
</feature>
<feature type="compositionally biased region" description="Polar residues" evidence="9">
    <location>
        <begin position="41"/>
        <end position="69"/>
    </location>
</feature>
<keyword evidence="5 8" id="KW-1133">Transmembrane helix</keyword>